<protein>
    <submittedName>
        <fullName evidence="2">Uncharacterized protein</fullName>
    </submittedName>
</protein>
<keyword evidence="1" id="KW-1133">Transmembrane helix</keyword>
<reference evidence="2 3" key="1">
    <citation type="submission" date="2019-09" db="EMBL/GenBank/DDBJ databases">
        <title>Non-baumannii Acinetobacter spp. carrying blaNDM-1 isolated in China.</title>
        <authorList>
            <person name="Cui C."/>
            <person name="Chen C."/>
            <person name="Sun J."/>
            <person name="Liu Y."/>
        </authorList>
    </citation>
    <scope>NUCLEOTIDE SEQUENCE [LARGE SCALE GENOMIC DNA]</scope>
    <source>
        <strain evidence="2 3">B18</strain>
    </source>
</reference>
<dbReference type="RefSeq" id="WP_163145612.1">
    <property type="nucleotide sequence ID" value="NZ_CP044455.1"/>
</dbReference>
<feature type="transmembrane region" description="Helical" evidence="1">
    <location>
        <begin position="5"/>
        <end position="21"/>
    </location>
</feature>
<evidence type="ECO:0000256" key="1">
    <source>
        <dbReference type="SAM" id="Phobius"/>
    </source>
</evidence>
<dbReference type="Proteomes" id="UP000503440">
    <property type="component" value="Chromosome"/>
</dbReference>
<feature type="transmembrane region" description="Helical" evidence="1">
    <location>
        <begin position="27"/>
        <end position="44"/>
    </location>
</feature>
<dbReference type="EMBL" id="CP044455">
    <property type="protein sequence ID" value="QIC69772.1"/>
    <property type="molecule type" value="Genomic_DNA"/>
</dbReference>
<dbReference type="AlphaFoldDB" id="A0A6C0Y1J7"/>
<gene>
    <name evidence="2" type="ORF">FSC09_04830</name>
</gene>
<keyword evidence="1" id="KW-0812">Transmembrane</keyword>
<keyword evidence="1" id="KW-0472">Membrane</keyword>
<evidence type="ECO:0000313" key="2">
    <source>
        <dbReference type="EMBL" id="QIC69772.1"/>
    </source>
</evidence>
<name>A0A6C0Y1J7_9GAMM</name>
<evidence type="ECO:0000313" key="3">
    <source>
        <dbReference type="Proteomes" id="UP000503440"/>
    </source>
</evidence>
<organism evidence="2 3">
    <name type="scientific">Acinetobacter indicus</name>
    <dbReference type="NCBI Taxonomy" id="756892"/>
    <lineage>
        <taxon>Bacteria</taxon>
        <taxon>Pseudomonadati</taxon>
        <taxon>Pseudomonadota</taxon>
        <taxon>Gammaproteobacteria</taxon>
        <taxon>Moraxellales</taxon>
        <taxon>Moraxellaceae</taxon>
        <taxon>Acinetobacter</taxon>
    </lineage>
</organism>
<proteinExistence type="predicted"/>
<accession>A0A6C0Y1J7</accession>
<sequence>MEKYLLAIAAIGFVFGCMFIASEHSLITWLSTLGNVLLMIFWATQIKKKSYSWMCAYETENGSGRIFITADAKKLSESLVLGIEEYLRNENKTSHCHVVNLQFIGEVA</sequence>
<dbReference type="PROSITE" id="PS51257">
    <property type="entry name" value="PROKAR_LIPOPROTEIN"/>
    <property type="match status" value="1"/>
</dbReference>